<dbReference type="Pfam" id="PF20525">
    <property type="entry name" value="DUF6740"/>
    <property type="match status" value="1"/>
</dbReference>
<organism evidence="1 3">
    <name type="scientific">Perkinsus olseni</name>
    <name type="common">Perkinsus atlanticus</name>
    <dbReference type="NCBI Taxonomy" id="32597"/>
    <lineage>
        <taxon>Eukaryota</taxon>
        <taxon>Sar</taxon>
        <taxon>Alveolata</taxon>
        <taxon>Perkinsozoa</taxon>
        <taxon>Perkinsea</taxon>
        <taxon>Perkinsida</taxon>
        <taxon>Perkinsidae</taxon>
        <taxon>Perkinsus</taxon>
    </lineage>
</organism>
<dbReference type="InterPro" id="IPR046628">
    <property type="entry name" value="DUF6740"/>
</dbReference>
<proteinExistence type="predicted"/>
<evidence type="ECO:0000313" key="4">
    <source>
        <dbReference type="Proteomes" id="UP000574390"/>
    </source>
</evidence>
<dbReference type="Proteomes" id="UP000574390">
    <property type="component" value="Unassembled WGS sequence"/>
</dbReference>
<protein>
    <submittedName>
        <fullName evidence="1">Uncharacterized protein</fullName>
    </submittedName>
</protein>
<evidence type="ECO:0000313" key="3">
    <source>
        <dbReference type="Proteomes" id="UP000553632"/>
    </source>
</evidence>
<gene>
    <name evidence="2" type="ORF">FOZ62_013109</name>
    <name evidence="1" type="ORF">FOZ63_013093</name>
</gene>
<dbReference type="EMBL" id="JABANM010001848">
    <property type="protein sequence ID" value="KAF4753590.1"/>
    <property type="molecule type" value="Genomic_DNA"/>
</dbReference>
<accession>A0A7J6U979</accession>
<name>A0A7J6U979_PEROL</name>
<dbReference type="Proteomes" id="UP000553632">
    <property type="component" value="Unassembled WGS sequence"/>
</dbReference>
<sequence>MYGAAALVDGSVERGVPRRLFNSPISYPAGCTGAEKPATEPFCATGTFDTSGGLKANMTVYIFDVDDPKKSVNFHFEMATNNTTPTGLNITGGGSAKVVKKKELGGTVGLSVTVSAATIGHGRGKYDPSTGRYLADIEVHADAAASVFGYDALDLPVSKVVTAHI</sequence>
<feature type="non-terminal residue" evidence="1">
    <location>
        <position position="165"/>
    </location>
</feature>
<dbReference type="AlphaFoldDB" id="A0A7J6U979"/>
<keyword evidence="3" id="KW-1185">Reference proteome</keyword>
<reference evidence="3 4" key="1">
    <citation type="submission" date="2020-04" db="EMBL/GenBank/DDBJ databases">
        <title>Perkinsus olseni comparative genomics.</title>
        <authorList>
            <person name="Bogema D.R."/>
        </authorList>
    </citation>
    <scope>NUCLEOTIDE SEQUENCE [LARGE SCALE GENOMIC DNA]</scope>
    <source>
        <strain evidence="2">ATCC PRA-205</strain>
        <strain evidence="1 3">ATCC PRA-207</strain>
    </source>
</reference>
<dbReference type="EMBL" id="JABANO010005611">
    <property type="protein sequence ID" value="KAF4753201.1"/>
    <property type="molecule type" value="Genomic_DNA"/>
</dbReference>
<evidence type="ECO:0000313" key="1">
    <source>
        <dbReference type="EMBL" id="KAF4753201.1"/>
    </source>
</evidence>
<comment type="caution">
    <text evidence="1">The sequence shown here is derived from an EMBL/GenBank/DDBJ whole genome shotgun (WGS) entry which is preliminary data.</text>
</comment>
<evidence type="ECO:0000313" key="2">
    <source>
        <dbReference type="EMBL" id="KAF4753590.1"/>
    </source>
</evidence>